<sequence length="116" mass="13463">MINDVLDEVMSKMVRMKKARMMKVKGKQIARKRKIAMKRKANPAKLKTRAMKKARDIVAKKLLKDKNKSDLSIAGKENLEKRLVKKKAVIAKIAKRILPQVRKAENERLAKRRESE</sequence>
<protein>
    <submittedName>
        <fullName evidence="2">Uncharacterized protein</fullName>
    </submittedName>
</protein>
<dbReference type="AlphaFoldDB" id="A0A382BR16"/>
<dbReference type="EMBL" id="UINC01030875">
    <property type="protein sequence ID" value="SVB15981.1"/>
    <property type="molecule type" value="Genomic_DNA"/>
</dbReference>
<evidence type="ECO:0000313" key="2">
    <source>
        <dbReference type="EMBL" id="SVB15981.1"/>
    </source>
</evidence>
<name>A0A382BR16_9ZZZZ</name>
<accession>A0A382BR16</accession>
<proteinExistence type="predicted"/>
<organism evidence="2">
    <name type="scientific">marine metagenome</name>
    <dbReference type="NCBI Taxonomy" id="408172"/>
    <lineage>
        <taxon>unclassified sequences</taxon>
        <taxon>metagenomes</taxon>
        <taxon>ecological metagenomes</taxon>
    </lineage>
</organism>
<reference evidence="2" key="1">
    <citation type="submission" date="2018-05" db="EMBL/GenBank/DDBJ databases">
        <authorList>
            <person name="Lanie J.A."/>
            <person name="Ng W.-L."/>
            <person name="Kazmierczak K.M."/>
            <person name="Andrzejewski T.M."/>
            <person name="Davidsen T.M."/>
            <person name="Wayne K.J."/>
            <person name="Tettelin H."/>
            <person name="Glass J.I."/>
            <person name="Rusch D."/>
            <person name="Podicherti R."/>
            <person name="Tsui H.-C.T."/>
            <person name="Winkler M.E."/>
        </authorList>
    </citation>
    <scope>NUCLEOTIDE SEQUENCE</scope>
</reference>
<evidence type="ECO:0000256" key="1">
    <source>
        <dbReference type="SAM" id="MobiDB-lite"/>
    </source>
</evidence>
<gene>
    <name evidence="2" type="ORF">METZ01_LOCUS168835</name>
</gene>
<feature type="region of interest" description="Disordered" evidence="1">
    <location>
        <begin position="18"/>
        <end position="51"/>
    </location>
</feature>